<name>A0A1M5T8S5_9CLOT</name>
<sequence length="43" mass="4810">MGNKMKKSKTDTHKHINHDPRVESAKAVFNDGTAKKSKTADKE</sequence>
<evidence type="ECO:0000313" key="2">
    <source>
        <dbReference type="EMBL" id="SHH47106.1"/>
    </source>
</evidence>
<dbReference type="EMBL" id="FQXP01000003">
    <property type="protein sequence ID" value="SHH47106.1"/>
    <property type="molecule type" value="Genomic_DNA"/>
</dbReference>
<protein>
    <submittedName>
        <fullName evidence="2">Uncharacterized protein</fullName>
    </submittedName>
</protein>
<proteinExistence type="predicted"/>
<dbReference type="Proteomes" id="UP000184526">
    <property type="component" value="Unassembled WGS sequence"/>
</dbReference>
<organism evidence="2 3">
    <name type="scientific">Clostridium collagenovorans DSM 3089</name>
    <dbReference type="NCBI Taxonomy" id="1121306"/>
    <lineage>
        <taxon>Bacteria</taxon>
        <taxon>Bacillati</taxon>
        <taxon>Bacillota</taxon>
        <taxon>Clostridia</taxon>
        <taxon>Eubacteriales</taxon>
        <taxon>Clostridiaceae</taxon>
        <taxon>Clostridium</taxon>
    </lineage>
</organism>
<evidence type="ECO:0000313" key="3">
    <source>
        <dbReference type="Proteomes" id="UP000184526"/>
    </source>
</evidence>
<accession>A0A1M5T8S5</accession>
<dbReference type="NCBIfam" id="NF040908">
    <property type="entry name" value="CPC_1213_fam"/>
    <property type="match status" value="1"/>
</dbReference>
<dbReference type="AlphaFoldDB" id="A0A1M5T8S5"/>
<reference evidence="2 3" key="1">
    <citation type="submission" date="2016-11" db="EMBL/GenBank/DDBJ databases">
        <authorList>
            <person name="Jaros S."/>
            <person name="Januszkiewicz K."/>
            <person name="Wedrychowicz H."/>
        </authorList>
    </citation>
    <scope>NUCLEOTIDE SEQUENCE [LARGE SCALE GENOMIC DNA]</scope>
    <source>
        <strain evidence="2 3">DSM 3089</strain>
    </source>
</reference>
<dbReference type="InterPro" id="IPR053788">
    <property type="entry name" value="CPC_1213-like"/>
</dbReference>
<feature type="region of interest" description="Disordered" evidence="1">
    <location>
        <begin position="1"/>
        <end position="43"/>
    </location>
</feature>
<feature type="compositionally biased region" description="Basic and acidic residues" evidence="1">
    <location>
        <begin position="8"/>
        <end position="24"/>
    </location>
</feature>
<keyword evidence="3" id="KW-1185">Reference proteome</keyword>
<dbReference type="RefSeq" id="WP_278336829.1">
    <property type="nucleotide sequence ID" value="NZ_FQXP01000003.1"/>
</dbReference>
<evidence type="ECO:0000256" key="1">
    <source>
        <dbReference type="SAM" id="MobiDB-lite"/>
    </source>
</evidence>
<gene>
    <name evidence="2" type="ORF">SAMN02745196_00476</name>
</gene>